<evidence type="ECO:0000256" key="1">
    <source>
        <dbReference type="SAM" id="Phobius"/>
    </source>
</evidence>
<organism evidence="2 3">
    <name type="scientific">Epilithonimonas xixisoli</name>
    <dbReference type="NCBI Taxonomy" id="1476462"/>
    <lineage>
        <taxon>Bacteria</taxon>
        <taxon>Pseudomonadati</taxon>
        <taxon>Bacteroidota</taxon>
        <taxon>Flavobacteriia</taxon>
        <taxon>Flavobacteriales</taxon>
        <taxon>Weeksellaceae</taxon>
        <taxon>Chryseobacterium group</taxon>
        <taxon>Epilithonimonas</taxon>
    </lineage>
</organism>
<comment type="caution">
    <text evidence="2">The sequence shown here is derived from an EMBL/GenBank/DDBJ whole genome shotgun (WGS) entry which is preliminary data.</text>
</comment>
<keyword evidence="1" id="KW-0812">Transmembrane</keyword>
<dbReference type="AlphaFoldDB" id="A0A4R8I9F6"/>
<evidence type="ECO:0000313" key="2">
    <source>
        <dbReference type="EMBL" id="TDX86130.1"/>
    </source>
</evidence>
<keyword evidence="1" id="KW-1133">Transmembrane helix</keyword>
<sequence>MKTINEILIWGIISVIVMFLLNVLLENILPRTFNFWIYDSLSSLIISLVLIILFLILKKECAGFELFLRYSFANFLIITVYNFVYALKISFDEVRFCVQEKISNEQLYQACFASNFLVFISTLFFLILFKEKNVTVFTKNSVIYMIMVLILILVFRAQVLFAKTIDSILTIL</sequence>
<protein>
    <submittedName>
        <fullName evidence="2">Uncharacterized protein</fullName>
    </submittedName>
</protein>
<keyword evidence="3" id="KW-1185">Reference proteome</keyword>
<dbReference type="EMBL" id="SOEO01000001">
    <property type="protein sequence ID" value="TDX86130.1"/>
    <property type="molecule type" value="Genomic_DNA"/>
</dbReference>
<dbReference type="Proteomes" id="UP000295313">
    <property type="component" value="Unassembled WGS sequence"/>
</dbReference>
<reference evidence="2 3" key="1">
    <citation type="submission" date="2019-03" db="EMBL/GenBank/DDBJ databases">
        <title>Genomic Encyclopedia of Type Strains, Phase III (KMG-III): the genomes of soil and plant-associated and newly described type strains.</title>
        <authorList>
            <person name="Whitman W."/>
        </authorList>
    </citation>
    <scope>NUCLEOTIDE SEQUENCE [LARGE SCALE GENOMIC DNA]</scope>
    <source>
        <strain evidence="2 3">CGMCC 1.12802</strain>
    </source>
</reference>
<dbReference type="OrthoDB" id="9904604at2"/>
<feature type="transmembrane region" description="Helical" evidence="1">
    <location>
        <begin position="107"/>
        <end position="129"/>
    </location>
</feature>
<accession>A0A4R8I9F6</accession>
<feature type="transmembrane region" description="Helical" evidence="1">
    <location>
        <begin position="141"/>
        <end position="162"/>
    </location>
</feature>
<feature type="transmembrane region" description="Helical" evidence="1">
    <location>
        <begin position="7"/>
        <end position="29"/>
    </location>
</feature>
<keyword evidence="1" id="KW-0472">Membrane</keyword>
<name>A0A4R8I9F6_9FLAO</name>
<proteinExistence type="predicted"/>
<feature type="transmembrane region" description="Helical" evidence="1">
    <location>
        <begin position="67"/>
        <end position="87"/>
    </location>
</feature>
<evidence type="ECO:0000313" key="3">
    <source>
        <dbReference type="Proteomes" id="UP000295313"/>
    </source>
</evidence>
<feature type="transmembrane region" description="Helical" evidence="1">
    <location>
        <begin position="35"/>
        <end position="55"/>
    </location>
</feature>
<dbReference type="RefSeq" id="WP_133942768.1">
    <property type="nucleotide sequence ID" value="NZ_SOEO01000001.1"/>
</dbReference>
<gene>
    <name evidence="2" type="ORF">B0I22_0238</name>
</gene>